<organism evidence="4 5">
    <name type="scientific">Desulfomicrobium apsheronum</name>
    <dbReference type="NCBI Taxonomy" id="52560"/>
    <lineage>
        <taxon>Bacteria</taxon>
        <taxon>Pseudomonadati</taxon>
        <taxon>Thermodesulfobacteriota</taxon>
        <taxon>Desulfovibrionia</taxon>
        <taxon>Desulfovibrionales</taxon>
        <taxon>Desulfomicrobiaceae</taxon>
        <taxon>Desulfomicrobium</taxon>
    </lineage>
</organism>
<dbReference type="Proteomes" id="UP000198635">
    <property type="component" value="Unassembled WGS sequence"/>
</dbReference>
<dbReference type="SUPFAM" id="SSF50156">
    <property type="entry name" value="PDZ domain-like"/>
    <property type="match status" value="1"/>
</dbReference>
<reference evidence="5" key="1">
    <citation type="submission" date="2016-10" db="EMBL/GenBank/DDBJ databases">
        <authorList>
            <person name="Varghese N."/>
            <person name="Submissions S."/>
        </authorList>
    </citation>
    <scope>NUCLEOTIDE SEQUENCE [LARGE SCALE GENOMIC DNA]</scope>
    <source>
        <strain evidence="5">DSM 5918</strain>
    </source>
</reference>
<proteinExistence type="predicted"/>
<dbReference type="Gene3D" id="2.30.42.10">
    <property type="match status" value="1"/>
</dbReference>
<keyword evidence="2" id="KW-0732">Signal</keyword>
<dbReference type="Gene3D" id="3.40.50.11550">
    <property type="match status" value="1"/>
</dbReference>
<sequence length="427" mass="46585">MGLTRIGLARIRLARSLILPVLLAMLAGCAKPAAVTPPWVSPPPGSFLSAKAEPLTDDEVLKRARHADFILMGESHTNPCDHTVQARLIEALAQSGHRFSIGLEMLPVTTQTVLDEFNARRITAADLGEKVNWEKIWGYPYALYKPIFELAEEFGLPVIGLNIPRQTLVTFRDKGNTALSKADRNALPRRIIPASPAQKTALEMQVGLHQSMRTATAPGSDTKDTPAKSATASKAMSGKAPSMSAMAEKFYLVQALWDSMMAEQALAYEGRLNRPMLILAGSGHVEHGWGIEYRLRTLDPKAVCLSVMPVRDAEDFKSQTDTSQRPMPAEQVYFYCAAQHKSRLGMNILFEEKAMRVESVEPDSKAESAGLMAGDVLVEAAGRPLTEAMDLHFAAMAASRQNKPLELTVKRGGQTISLTIPLASPQD</sequence>
<gene>
    <name evidence="4" type="ORF">SAMN04488082_101310</name>
</gene>
<dbReference type="Pfam" id="PF17820">
    <property type="entry name" value="PDZ_6"/>
    <property type="match status" value="1"/>
</dbReference>
<dbReference type="Pfam" id="PF04187">
    <property type="entry name" value="Cofac_haem_bdg"/>
    <property type="match status" value="1"/>
</dbReference>
<feature type="region of interest" description="Disordered" evidence="1">
    <location>
        <begin position="212"/>
        <end position="236"/>
    </location>
</feature>
<dbReference type="PROSITE" id="PS50106">
    <property type="entry name" value="PDZ"/>
    <property type="match status" value="1"/>
</dbReference>
<dbReference type="CDD" id="cd14727">
    <property type="entry name" value="ChanN-like"/>
    <property type="match status" value="1"/>
</dbReference>
<feature type="signal peptide" evidence="2">
    <location>
        <begin position="1"/>
        <end position="30"/>
    </location>
</feature>
<evidence type="ECO:0000259" key="3">
    <source>
        <dbReference type="PROSITE" id="PS50106"/>
    </source>
</evidence>
<dbReference type="AlphaFoldDB" id="A0A1I3NJZ1"/>
<evidence type="ECO:0000313" key="5">
    <source>
        <dbReference type="Proteomes" id="UP000198635"/>
    </source>
</evidence>
<dbReference type="EMBL" id="FORX01000001">
    <property type="protein sequence ID" value="SFJ09591.1"/>
    <property type="molecule type" value="Genomic_DNA"/>
</dbReference>
<feature type="domain" description="PDZ" evidence="3">
    <location>
        <begin position="331"/>
        <end position="413"/>
    </location>
</feature>
<keyword evidence="5" id="KW-1185">Reference proteome</keyword>
<feature type="chain" id="PRO_5011481618" evidence="2">
    <location>
        <begin position="31"/>
        <end position="427"/>
    </location>
</feature>
<dbReference type="InterPro" id="IPR041489">
    <property type="entry name" value="PDZ_6"/>
</dbReference>
<name>A0A1I3NJZ1_9BACT</name>
<accession>A0A1I3NJZ1</accession>
<evidence type="ECO:0000313" key="4">
    <source>
        <dbReference type="EMBL" id="SFJ09591.1"/>
    </source>
</evidence>
<dbReference type="STRING" id="52560.SAMN04488082_101310"/>
<evidence type="ECO:0000256" key="2">
    <source>
        <dbReference type="SAM" id="SignalP"/>
    </source>
</evidence>
<dbReference type="InterPro" id="IPR001478">
    <property type="entry name" value="PDZ"/>
</dbReference>
<dbReference type="SMART" id="SM00228">
    <property type="entry name" value="PDZ"/>
    <property type="match status" value="1"/>
</dbReference>
<dbReference type="InterPro" id="IPR036034">
    <property type="entry name" value="PDZ_sf"/>
</dbReference>
<dbReference type="SUPFAM" id="SSF159501">
    <property type="entry name" value="EreA/ChaN-like"/>
    <property type="match status" value="1"/>
</dbReference>
<protein>
    <submittedName>
        <fullName evidence="4">Uncharacterized iron-regulated protein</fullName>
    </submittedName>
</protein>
<dbReference type="PROSITE" id="PS51257">
    <property type="entry name" value="PROKAR_LIPOPROTEIN"/>
    <property type="match status" value="1"/>
</dbReference>
<dbReference type="InterPro" id="IPR007314">
    <property type="entry name" value="Cofac_haem-bd_dom"/>
</dbReference>
<evidence type="ECO:0000256" key="1">
    <source>
        <dbReference type="SAM" id="MobiDB-lite"/>
    </source>
</evidence>